<dbReference type="SUPFAM" id="SSF51182">
    <property type="entry name" value="RmlC-like cupins"/>
    <property type="match status" value="1"/>
</dbReference>
<keyword evidence="3" id="KW-1185">Reference proteome</keyword>
<dbReference type="EMBL" id="BMMA01000016">
    <property type="protein sequence ID" value="GGI84581.1"/>
    <property type="molecule type" value="Genomic_DNA"/>
</dbReference>
<sequence length="87" mass="9714">MNWEPLHLQVKPVERVWGGQRLAETSEPVGELWAIGEDNMIMAGPFQGRTVAQLAADFPADVLGRAARDDRFPLLIKLLDCADWLSL</sequence>
<dbReference type="Proteomes" id="UP000652720">
    <property type="component" value="Unassembled WGS sequence"/>
</dbReference>
<gene>
    <name evidence="2" type="ORF">GCM10008021_14580</name>
    <name evidence="1" type="ORF">GCM10010914_18700</name>
</gene>
<reference evidence="1" key="4">
    <citation type="submission" date="2023-08" db="EMBL/GenBank/DDBJ databases">
        <authorList>
            <person name="Sun Q."/>
            <person name="Zhou Y."/>
        </authorList>
    </citation>
    <scope>NUCLEOTIDE SEQUENCE</scope>
    <source>
        <strain evidence="2">CGMCC 1.8884</strain>
        <strain evidence="1">CGMCC 1.8885</strain>
    </source>
</reference>
<evidence type="ECO:0008006" key="5">
    <source>
        <dbReference type="Google" id="ProtNLM"/>
    </source>
</evidence>
<reference evidence="2" key="1">
    <citation type="journal article" date="2014" name="Int. J. Syst. Evol. Microbiol.">
        <title>Complete genome of a new Firmicutes species belonging to the dominant human colonic microbiota ('Ruminococcus bicirculans') reveals two chromosomes and a selective capacity to utilize plant glucans.</title>
        <authorList>
            <consortium name="NISC Comparative Sequencing Program"/>
            <person name="Wegmann U."/>
            <person name="Louis P."/>
            <person name="Goesmann A."/>
            <person name="Henrissat B."/>
            <person name="Duncan S.H."/>
            <person name="Flint H.J."/>
        </authorList>
    </citation>
    <scope>NUCLEOTIDE SEQUENCE</scope>
    <source>
        <strain evidence="2">CGMCC 1.8884</strain>
    </source>
</reference>
<dbReference type="Gene3D" id="2.60.120.10">
    <property type="entry name" value="Jelly Rolls"/>
    <property type="match status" value="1"/>
</dbReference>
<reference evidence="3" key="3">
    <citation type="journal article" date="2019" name="Int. J. Syst. Evol. Microbiol.">
        <title>The Global Catalogue of Microorganisms (GCM) 10K type strain sequencing project: providing services to taxonomists for standard genome sequencing and annotation.</title>
        <authorList>
            <consortium name="The Broad Institute Genomics Platform"/>
            <consortium name="The Broad Institute Genome Sequencing Center for Infectious Disease"/>
            <person name="Wu L."/>
            <person name="Ma J."/>
        </authorList>
    </citation>
    <scope>NUCLEOTIDE SEQUENCE [LARGE SCALE GENOMIC DNA]</scope>
    <source>
        <strain evidence="3">CGMCC 1.8884</strain>
    </source>
</reference>
<dbReference type="AlphaFoldDB" id="A0AAV4K8U8"/>
<name>A0AAV4K8U8_9DEIO</name>
<dbReference type="Proteomes" id="UP000630135">
    <property type="component" value="Unassembled WGS sequence"/>
</dbReference>
<proteinExistence type="predicted"/>
<evidence type="ECO:0000313" key="4">
    <source>
        <dbReference type="Proteomes" id="UP000652720"/>
    </source>
</evidence>
<evidence type="ECO:0000313" key="1">
    <source>
        <dbReference type="EMBL" id="GGI84581.1"/>
    </source>
</evidence>
<accession>A0AAV4K8U8</accession>
<evidence type="ECO:0000313" key="3">
    <source>
        <dbReference type="Proteomes" id="UP000630135"/>
    </source>
</evidence>
<dbReference type="EMBL" id="BMLZ01000015">
    <property type="protein sequence ID" value="GGP29807.1"/>
    <property type="molecule type" value="Genomic_DNA"/>
</dbReference>
<dbReference type="RefSeq" id="WP_017869779.1">
    <property type="nucleotide sequence ID" value="NZ_BMLZ01000015.1"/>
</dbReference>
<organism evidence="1 4">
    <name type="scientific">Deinococcus wulumuqiensis</name>
    <dbReference type="NCBI Taxonomy" id="980427"/>
    <lineage>
        <taxon>Bacteria</taxon>
        <taxon>Thermotogati</taxon>
        <taxon>Deinococcota</taxon>
        <taxon>Deinococci</taxon>
        <taxon>Deinococcales</taxon>
        <taxon>Deinococcaceae</taxon>
        <taxon>Deinococcus</taxon>
    </lineage>
</organism>
<evidence type="ECO:0000313" key="2">
    <source>
        <dbReference type="EMBL" id="GGP29807.1"/>
    </source>
</evidence>
<dbReference type="GeneID" id="71201778"/>
<dbReference type="InterPro" id="IPR011051">
    <property type="entry name" value="RmlC_Cupin_sf"/>
</dbReference>
<dbReference type="InterPro" id="IPR014710">
    <property type="entry name" value="RmlC-like_jellyroll"/>
</dbReference>
<reference evidence="1" key="2">
    <citation type="journal article" date="2014" name="Int. J. Syst. Evol. Microbiol.">
        <title>Complete genome sequence of Corynebacterium casei LMG S-19264T (=DSM 44701T), isolated from a smear-ripened cheese.</title>
        <authorList>
            <consortium name="US DOE Joint Genome Institute (JGI-PGF)"/>
            <person name="Walter F."/>
            <person name="Albersmeier A."/>
            <person name="Kalinowski J."/>
            <person name="Ruckert C."/>
        </authorList>
    </citation>
    <scope>NUCLEOTIDE SEQUENCE</scope>
    <source>
        <strain evidence="1">CGMCC 1.8885</strain>
    </source>
</reference>
<protein>
    <recommendedName>
        <fullName evidence="5">Mannose-6-phosphate isomerase</fullName>
    </recommendedName>
</protein>
<comment type="caution">
    <text evidence="1">The sequence shown here is derived from an EMBL/GenBank/DDBJ whole genome shotgun (WGS) entry which is preliminary data.</text>
</comment>